<organism evidence="2 3">
    <name type="scientific">Vibrio maritimus</name>
    <dbReference type="NCBI Taxonomy" id="990268"/>
    <lineage>
        <taxon>Bacteria</taxon>
        <taxon>Pseudomonadati</taxon>
        <taxon>Pseudomonadota</taxon>
        <taxon>Gammaproteobacteria</taxon>
        <taxon>Vibrionales</taxon>
        <taxon>Vibrionaceae</taxon>
        <taxon>Vibrio</taxon>
    </lineage>
</organism>
<feature type="transmembrane region" description="Helical" evidence="1">
    <location>
        <begin position="6"/>
        <end position="39"/>
    </location>
</feature>
<dbReference type="STRING" id="990268.JCM19235_1621"/>
<keyword evidence="1" id="KW-1133">Transmembrane helix</keyword>
<name>A0A090S5K2_9VIBR</name>
<proteinExistence type="predicted"/>
<keyword evidence="1" id="KW-0472">Membrane</keyword>
<evidence type="ECO:0000313" key="3">
    <source>
        <dbReference type="Proteomes" id="UP000029228"/>
    </source>
</evidence>
<accession>A0A090S5K2</accession>
<sequence>MVEAILIFAVIGFGWVFFKFAPVILGLCAAVVLLLLVGVSV</sequence>
<protein>
    <submittedName>
        <fullName evidence="2">Uncharacterized protein</fullName>
    </submittedName>
</protein>
<keyword evidence="1" id="KW-0812">Transmembrane</keyword>
<evidence type="ECO:0000256" key="1">
    <source>
        <dbReference type="SAM" id="Phobius"/>
    </source>
</evidence>
<keyword evidence="3" id="KW-1185">Reference proteome</keyword>
<gene>
    <name evidence="2" type="ORF">JCM19235_1621</name>
</gene>
<comment type="caution">
    <text evidence="2">The sequence shown here is derived from an EMBL/GenBank/DDBJ whole genome shotgun (WGS) entry which is preliminary data.</text>
</comment>
<dbReference type="Proteomes" id="UP000029228">
    <property type="component" value="Unassembled WGS sequence"/>
</dbReference>
<reference evidence="2 3" key="1">
    <citation type="submission" date="2014-09" db="EMBL/GenBank/DDBJ databases">
        <title>Vibrio maritimus JCM 19235. (C45) whole genome shotgun sequence.</title>
        <authorList>
            <person name="Sawabe T."/>
            <person name="Meirelles P."/>
            <person name="Nakanishi M."/>
            <person name="Sayaka M."/>
            <person name="Hattori M."/>
            <person name="Ohkuma M."/>
        </authorList>
    </citation>
    <scope>NUCLEOTIDE SEQUENCE [LARGE SCALE GENOMIC DNA]</scope>
    <source>
        <strain evidence="3">JCM19235</strain>
    </source>
</reference>
<dbReference type="EMBL" id="BBMR01000009">
    <property type="protein sequence ID" value="GAL21799.1"/>
    <property type="molecule type" value="Genomic_DNA"/>
</dbReference>
<evidence type="ECO:0000313" key="2">
    <source>
        <dbReference type="EMBL" id="GAL21799.1"/>
    </source>
</evidence>
<dbReference type="AlphaFoldDB" id="A0A090S5K2"/>